<dbReference type="Proteomes" id="UP000293902">
    <property type="component" value="Chromosome"/>
</dbReference>
<dbReference type="AlphaFoldDB" id="A0A328FD77"/>
<feature type="transmembrane region" description="Helical" evidence="9">
    <location>
        <begin position="21"/>
        <end position="43"/>
    </location>
</feature>
<evidence type="ECO:0000256" key="5">
    <source>
        <dbReference type="ARBA" id="ARBA00022692"/>
    </source>
</evidence>
<dbReference type="PANTHER" id="PTHR35011:SF4">
    <property type="entry name" value="SLL1102 PROTEIN"/>
    <property type="match status" value="1"/>
</dbReference>
<feature type="transmembrane region" description="Helical" evidence="9">
    <location>
        <begin position="95"/>
        <end position="116"/>
    </location>
</feature>
<keyword evidence="14" id="KW-1185">Reference proteome</keyword>
<protein>
    <submittedName>
        <fullName evidence="12">C4-dicarboxylate ABC transporter permease</fullName>
    </submittedName>
    <submittedName>
        <fullName evidence="11">TRAP transporter small permease subunit</fullName>
    </submittedName>
</protein>
<keyword evidence="4" id="KW-0997">Cell inner membrane</keyword>
<dbReference type="PANTHER" id="PTHR35011">
    <property type="entry name" value="2,3-DIKETO-L-GULONATE TRAP TRANSPORTER SMALL PERMEASE PROTEIN YIAM"/>
    <property type="match status" value="1"/>
</dbReference>
<sequence length="170" mass="19744">MELMNRIILIIEKIIAAIGKTAAWAIIPLMLIMVFEVVTRRILNHPTLWTFETSTQLYGFHFMILGAYTLQLGRHISVDIVVERFTKRTRAILDILLYLVFFFPFIIVLLIESTAFARESWRILETSFSVFAPPIYPIKTMIPLTALLLLLQGICMFYRKFIFVVKGVEL</sequence>
<keyword evidence="7 9" id="KW-0472">Membrane</keyword>
<gene>
    <name evidence="12" type="ORF">DO021_14260</name>
    <name evidence="11" type="ORF">EYB58_19285</name>
</gene>
<dbReference type="EMBL" id="QLNI01000028">
    <property type="protein sequence ID" value="RAM01382.1"/>
    <property type="molecule type" value="Genomic_DNA"/>
</dbReference>
<evidence type="ECO:0000259" key="10">
    <source>
        <dbReference type="Pfam" id="PF04290"/>
    </source>
</evidence>
<evidence type="ECO:0000313" key="12">
    <source>
        <dbReference type="EMBL" id="RAM01382.1"/>
    </source>
</evidence>
<evidence type="ECO:0000313" key="14">
    <source>
        <dbReference type="Proteomes" id="UP000293902"/>
    </source>
</evidence>
<proteinExistence type="inferred from homology"/>
<reference evidence="11 14" key="2">
    <citation type="submission" date="2019-02" db="EMBL/GenBank/DDBJ databases">
        <title>Complete genome sequence of Desulfobacter hydrogenophilus AcRS1.</title>
        <authorList>
            <person name="Marietou A."/>
            <person name="Lund M.B."/>
            <person name="Marshall I.P.G."/>
            <person name="Schreiber L."/>
            <person name="Jorgensen B."/>
        </authorList>
    </citation>
    <scope>NUCLEOTIDE SEQUENCE [LARGE SCALE GENOMIC DNA]</scope>
    <source>
        <strain evidence="11 14">AcRS1</strain>
    </source>
</reference>
<evidence type="ECO:0000256" key="7">
    <source>
        <dbReference type="ARBA" id="ARBA00023136"/>
    </source>
</evidence>
<organism evidence="12 13">
    <name type="scientific">Desulfobacter hydrogenophilus</name>
    <dbReference type="NCBI Taxonomy" id="2291"/>
    <lineage>
        <taxon>Bacteria</taxon>
        <taxon>Pseudomonadati</taxon>
        <taxon>Thermodesulfobacteriota</taxon>
        <taxon>Desulfobacteria</taxon>
        <taxon>Desulfobacterales</taxon>
        <taxon>Desulfobacteraceae</taxon>
        <taxon>Desulfobacter</taxon>
    </lineage>
</organism>
<dbReference type="OrthoDB" id="5420906at2"/>
<name>A0A328FD77_9BACT</name>
<accession>A0A328FD77</accession>
<evidence type="ECO:0000313" key="11">
    <source>
        <dbReference type="EMBL" id="QBH14874.1"/>
    </source>
</evidence>
<dbReference type="RefSeq" id="WP_111957835.1">
    <property type="nucleotide sequence ID" value="NZ_CP036313.1"/>
</dbReference>
<dbReference type="EMBL" id="CP036313">
    <property type="protein sequence ID" value="QBH14874.1"/>
    <property type="molecule type" value="Genomic_DNA"/>
</dbReference>
<comment type="subcellular location">
    <subcellularLocation>
        <location evidence="1">Cell inner membrane</location>
        <topology evidence="1">Multi-pass membrane protein</topology>
    </subcellularLocation>
</comment>
<keyword evidence="2" id="KW-0813">Transport</keyword>
<dbReference type="Proteomes" id="UP000248798">
    <property type="component" value="Unassembled WGS sequence"/>
</dbReference>
<reference evidence="12 13" key="1">
    <citation type="submission" date="2018-06" db="EMBL/GenBank/DDBJ databases">
        <title>Complete Genome Sequence of Desulfobacter hydrogenophilus (DSM3380).</title>
        <authorList>
            <person name="Marietou A."/>
            <person name="Schreiber L."/>
            <person name="Marshall I."/>
            <person name="Jorgensen B."/>
        </authorList>
    </citation>
    <scope>NUCLEOTIDE SEQUENCE [LARGE SCALE GENOMIC DNA]</scope>
    <source>
        <strain evidence="12 13">DSM 3380</strain>
    </source>
</reference>
<dbReference type="InterPro" id="IPR007387">
    <property type="entry name" value="TRAP_DctQ"/>
</dbReference>
<keyword evidence="6 9" id="KW-1133">Transmembrane helix</keyword>
<evidence type="ECO:0000256" key="4">
    <source>
        <dbReference type="ARBA" id="ARBA00022519"/>
    </source>
</evidence>
<dbReference type="InterPro" id="IPR055348">
    <property type="entry name" value="DctQ"/>
</dbReference>
<evidence type="ECO:0000256" key="3">
    <source>
        <dbReference type="ARBA" id="ARBA00022475"/>
    </source>
</evidence>
<keyword evidence="5 9" id="KW-0812">Transmembrane</keyword>
<evidence type="ECO:0000256" key="6">
    <source>
        <dbReference type="ARBA" id="ARBA00022989"/>
    </source>
</evidence>
<dbReference type="Pfam" id="PF04290">
    <property type="entry name" value="DctQ"/>
    <property type="match status" value="1"/>
</dbReference>
<dbReference type="GO" id="GO:0005886">
    <property type="term" value="C:plasma membrane"/>
    <property type="evidence" value="ECO:0007669"/>
    <property type="project" value="UniProtKB-SubCell"/>
</dbReference>
<feature type="transmembrane region" description="Helical" evidence="9">
    <location>
        <begin position="136"/>
        <end position="158"/>
    </location>
</feature>
<feature type="domain" description="Tripartite ATP-independent periplasmic transporters DctQ component" evidence="10">
    <location>
        <begin position="29"/>
        <end position="161"/>
    </location>
</feature>
<feature type="transmembrane region" description="Helical" evidence="9">
    <location>
        <begin position="55"/>
        <end position="74"/>
    </location>
</feature>
<evidence type="ECO:0000256" key="8">
    <source>
        <dbReference type="ARBA" id="ARBA00038436"/>
    </source>
</evidence>
<keyword evidence="3" id="KW-1003">Cell membrane</keyword>
<evidence type="ECO:0000256" key="1">
    <source>
        <dbReference type="ARBA" id="ARBA00004429"/>
    </source>
</evidence>
<comment type="similarity">
    <text evidence="8">Belongs to the TRAP transporter small permease family.</text>
</comment>
<evidence type="ECO:0000313" key="13">
    <source>
        <dbReference type="Proteomes" id="UP000248798"/>
    </source>
</evidence>
<evidence type="ECO:0000256" key="2">
    <source>
        <dbReference type="ARBA" id="ARBA00022448"/>
    </source>
</evidence>
<evidence type="ECO:0000256" key="9">
    <source>
        <dbReference type="SAM" id="Phobius"/>
    </source>
</evidence>